<protein>
    <submittedName>
        <fullName evidence="1">Uncharacterized protein</fullName>
    </submittedName>
</protein>
<gene>
    <name evidence="1" type="ORF">DPMN_147618</name>
</gene>
<proteinExistence type="predicted"/>
<dbReference type="Proteomes" id="UP000828390">
    <property type="component" value="Unassembled WGS sequence"/>
</dbReference>
<dbReference type="AlphaFoldDB" id="A0A9D4FE11"/>
<comment type="caution">
    <text evidence="1">The sequence shown here is derived from an EMBL/GenBank/DDBJ whole genome shotgun (WGS) entry which is preliminary data.</text>
</comment>
<reference evidence="1" key="1">
    <citation type="journal article" date="2019" name="bioRxiv">
        <title>The Genome of the Zebra Mussel, Dreissena polymorpha: A Resource for Invasive Species Research.</title>
        <authorList>
            <person name="McCartney M.A."/>
            <person name="Auch B."/>
            <person name="Kono T."/>
            <person name="Mallez S."/>
            <person name="Zhang Y."/>
            <person name="Obille A."/>
            <person name="Becker A."/>
            <person name="Abrahante J.E."/>
            <person name="Garbe J."/>
            <person name="Badalamenti J.P."/>
            <person name="Herman A."/>
            <person name="Mangelson H."/>
            <person name="Liachko I."/>
            <person name="Sullivan S."/>
            <person name="Sone E.D."/>
            <person name="Koren S."/>
            <person name="Silverstein K.A.T."/>
            <person name="Beckman K.B."/>
            <person name="Gohl D.M."/>
        </authorList>
    </citation>
    <scope>NUCLEOTIDE SEQUENCE</scope>
    <source>
        <strain evidence="1">Duluth1</strain>
        <tissue evidence="1">Whole animal</tissue>
    </source>
</reference>
<sequence length="911" mass="101352">MLHTLNKLTKLTLRGTYTSRCDLRLPASLQSISLHEVKCTSEWLCSLLITLSSFDHPVKCELLDVVLQPCEEACGDYSHTSGLRSEILLRNMSTISLFVNTGSMELFKILRCISIGILDLGTADCVLLASEMLHTLNKLTKLTLRGTYTGQCDLRLPASLQSISLHEVKCTSEWLCSLLITLSSFDHPVKCELLDVVLQSCEEACGDYSHISSLQSEILLRNMSTISLFVNTGSMELFKILRCTSIGILALGTTNCVLLASEMLHTLNKLTKLHLCGTYTGRCDLRLPASLQSISLHKVKCTSEWLCSLLFTLSSFNHPVEFWLFDVVLQPCEEACGDYSHTSGLRSEILLRNMSTISLFVKTGSMELFKILRCISIGILNLGTADCVLLASEMLHTFNKLTQLSLRGTFTARCDLRLPASLPCISLQEVKCTSEWMCSLLITLSSFNHPVKFGLLDVVLQPCEEALGDYSHISDLRSEILLRNMSNISLFVKTGSIELFKILRCTSIGILSLGTADCVLLASEMLHTFNKLTQLSLRGTYTGRCDLRLPASLPCISLQEVKCTSEWMCSLLITLSSFNHPVKFWLLDVVLQPCEEALGDYSHISDLRSEILLRNMSNISLFVETGSIELFKILRCTSIGILSLGKADCVLFASEMLHTLNKLTKLYLRGTYTSRCDLRLPASLQCISLHEVKCTSEWLCNLLITLSSFDHPVECELLDVVLQSCEEACGDYSHISSLQSEILLRNMSTISIIVNTGSMELFKILRCTSIGILDLGTADCVLLASEMLHTLNKLTKLTLRGTYTSRCDLRLPASLQSISLHEVKCTSEWLCSLLITLSSFNHPVRFWLLDVVLQPCKEALGDYSHISDLRSEILLRNMSNISLFVKTGSIELFKILSGLSIRSAKFEFGSA</sequence>
<organism evidence="1 2">
    <name type="scientific">Dreissena polymorpha</name>
    <name type="common">Zebra mussel</name>
    <name type="synonym">Mytilus polymorpha</name>
    <dbReference type="NCBI Taxonomy" id="45954"/>
    <lineage>
        <taxon>Eukaryota</taxon>
        <taxon>Metazoa</taxon>
        <taxon>Spiralia</taxon>
        <taxon>Lophotrochozoa</taxon>
        <taxon>Mollusca</taxon>
        <taxon>Bivalvia</taxon>
        <taxon>Autobranchia</taxon>
        <taxon>Heteroconchia</taxon>
        <taxon>Euheterodonta</taxon>
        <taxon>Imparidentia</taxon>
        <taxon>Neoheterodontei</taxon>
        <taxon>Myida</taxon>
        <taxon>Dreissenoidea</taxon>
        <taxon>Dreissenidae</taxon>
        <taxon>Dreissena</taxon>
    </lineage>
</organism>
<accession>A0A9D4FE11</accession>
<reference evidence="1" key="2">
    <citation type="submission" date="2020-11" db="EMBL/GenBank/DDBJ databases">
        <authorList>
            <person name="McCartney M.A."/>
            <person name="Auch B."/>
            <person name="Kono T."/>
            <person name="Mallez S."/>
            <person name="Becker A."/>
            <person name="Gohl D.M."/>
            <person name="Silverstein K.A.T."/>
            <person name="Koren S."/>
            <person name="Bechman K.B."/>
            <person name="Herman A."/>
            <person name="Abrahante J.E."/>
            <person name="Garbe J."/>
        </authorList>
    </citation>
    <scope>NUCLEOTIDE SEQUENCE</scope>
    <source>
        <strain evidence="1">Duluth1</strain>
        <tissue evidence="1">Whole animal</tissue>
    </source>
</reference>
<evidence type="ECO:0000313" key="1">
    <source>
        <dbReference type="EMBL" id="KAH3794087.1"/>
    </source>
</evidence>
<name>A0A9D4FE11_DREPO</name>
<keyword evidence="2" id="KW-1185">Reference proteome</keyword>
<dbReference type="EMBL" id="JAIWYP010000007">
    <property type="protein sequence ID" value="KAH3794087.1"/>
    <property type="molecule type" value="Genomic_DNA"/>
</dbReference>
<evidence type="ECO:0000313" key="2">
    <source>
        <dbReference type="Proteomes" id="UP000828390"/>
    </source>
</evidence>